<sequence length="66" mass="7751">MYSDRTMLRKFYVPSRLRFVICFVYSQTLDIGSFCASRSFEAEIDHERSFGFPRRTVRPAVSANFS</sequence>
<name>A0ACC0IT88_9ERIC</name>
<keyword evidence="2" id="KW-1185">Reference proteome</keyword>
<organism evidence="1 2">
    <name type="scientific">Camellia lanceoleosa</name>
    <dbReference type="NCBI Taxonomy" id="1840588"/>
    <lineage>
        <taxon>Eukaryota</taxon>
        <taxon>Viridiplantae</taxon>
        <taxon>Streptophyta</taxon>
        <taxon>Embryophyta</taxon>
        <taxon>Tracheophyta</taxon>
        <taxon>Spermatophyta</taxon>
        <taxon>Magnoliopsida</taxon>
        <taxon>eudicotyledons</taxon>
        <taxon>Gunneridae</taxon>
        <taxon>Pentapetalae</taxon>
        <taxon>asterids</taxon>
        <taxon>Ericales</taxon>
        <taxon>Theaceae</taxon>
        <taxon>Camellia</taxon>
    </lineage>
</organism>
<accession>A0ACC0IT88</accession>
<comment type="caution">
    <text evidence="1">The sequence shown here is derived from an EMBL/GenBank/DDBJ whole genome shotgun (WGS) entry which is preliminary data.</text>
</comment>
<protein>
    <submittedName>
        <fullName evidence="1">Uncharacterized protein</fullName>
    </submittedName>
</protein>
<evidence type="ECO:0000313" key="1">
    <source>
        <dbReference type="EMBL" id="KAI8028908.1"/>
    </source>
</evidence>
<dbReference type="EMBL" id="CM045758">
    <property type="protein sequence ID" value="KAI8028908.1"/>
    <property type="molecule type" value="Genomic_DNA"/>
</dbReference>
<reference evidence="1 2" key="1">
    <citation type="journal article" date="2022" name="Plant J.">
        <title>Chromosome-level genome of Camellia lanceoleosa provides a valuable resource for understanding genome evolution and self-incompatibility.</title>
        <authorList>
            <person name="Gong W."/>
            <person name="Xiao S."/>
            <person name="Wang L."/>
            <person name="Liao Z."/>
            <person name="Chang Y."/>
            <person name="Mo W."/>
            <person name="Hu G."/>
            <person name="Li W."/>
            <person name="Zhao G."/>
            <person name="Zhu H."/>
            <person name="Hu X."/>
            <person name="Ji K."/>
            <person name="Xiang X."/>
            <person name="Song Q."/>
            <person name="Yuan D."/>
            <person name="Jin S."/>
            <person name="Zhang L."/>
        </authorList>
    </citation>
    <scope>NUCLEOTIDE SEQUENCE [LARGE SCALE GENOMIC DNA]</scope>
    <source>
        <strain evidence="1">SQ_2022a</strain>
    </source>
</reference>
<proteinExistence type="predicted"/>
<dbReference type="Proteomes" id="UP001060215">
    <property type="component" value="Chromosome 1"/>
</dbReference>
<gene>
    <name evidence="1" type="ORF">LOK49_LG01G02817</name>
</gene>
<evidence type="ECO:0000313" key="2">
    <source>
        <dbReference type="Proteomes" id="UP001060215"/>
    </source>
</evidence>